<gene>
    <name evidence="1" type="ORF">SAMEA3649733_04540</name>
</gene>
<dbReference type="Proteomes" id="UP000259497">
    <property type="component" value="Unassembled WGS sequence"/>
</dbReference>
<comment type="caution">
    <text evidence="1">The sequence shown here is derived from an EMBL/GenBank/DDBJ whole genome shotgun (WGS) entry which is preliminary data.</text>
</comment>
<dbReference type="RefSeq" id="WP_226940927.1">
    <property type="nucleotide sequence ID" value="NZ_AP023149.1"/>
</dbReference>
<evidence type="ECO:0000313" key="1">
    <source>
        <dbReference type="EMBL" id="SVS28790.1"/>
    </source>
</evidence>
<dbReference type="InterPro" id="IPR003223">
    <property type="entry name" value="Flag1_repressor"/>
</dbReference>
<protein>
    <submittedName>
        <fullName evidence="1">Transcriptional regulator</fullName>
    </submittedName>
</protein>
<dbReference type="Pfam" id="PF03614">
    <property type="entry name" value="Flag1_repress"/>
    <property type="match status" value="1"/>
</dbReference>
<dbReference type="AlphaFoldDB" id="A0ABD7NTF0"/>
<proteinExistence type="predicted"/>
<sequence>MIDRPMVTDITYGIPAEVWPRDYSNVEKSLMFWRKSLIPVRVTMEDGQVFSMYIHGLLSARNKLDLSPTPWDKENRIRVPLERVSTIESGAGDVDVSFVGRLTISNEDEVNRPSRRDFFKICRQAHEAQKSIRVYMADGREIEGVSLGVDACQVTMKIREHAKMIVLFDWVERILPF</sequence>
<accession>A0ABD7NTF0</accession>
<organism evidence="1 2">
    <name type="scientific">Klebsiella pneumoniae</name>
    <dbReference type="NCBI Taxonomy" id="573"/>
    <lineage>
        <taxon>Bacteria</taxon>
        <taxon>Pseudomonadati</taxon>
        <taxon>Pseudomonadota</taxon>
        <taxon>Gammaproteobacteria</taxon>
        <taxon>Enterobacterales</taxon>
        <taxon>Enterobacteriaceae</taxon>
        <taxon>Klebsiella/Raoultella group</taxon>
        <taxon>Klebsiella</taxon>
        <taxon>Klebsiella pneumoniae complex</taxon>
    </lineage>
</organism>
<reference evidence="1 2" key="1">
    <citation type="submission" date="2018-08" db="EMBL/GenBank/DDBJ databases">
        <authorList>
            <consortium name="Pathogen Informatics"/>
        </authorList>
    </citation>
    <scope>NUCLEOTIDE SEQUENCE [LARGE SCALE GENOMIC DNA]</scope>
    <source>
        <strain evidence="1 2">EuSCAPE_GR114</strain>
    </source>
</reference>
<name>A0ABD7NTF0_KLEPN</name>
<dbReference type="EMBL" id="UIXM01000019">
    <property type="protein sequence ID" value="SVS28790.1"/>
    <property type="molecule type" value="Genomic_DNA"/>
</dbReference>
<evidence type="ECO:0000313" key="2">
    <source>
        <dbReference type="Proteomes" id="UP000259497"/>
    </source>
</evidence>